<name>A0ABT8M855_9EURY</name>
<organism evidence="1 2">
    <name type="scientific">Methanoculleus frigidifontis</name>
    <dbReference type="NCBI Taxonomy" id="2584085"/>
    <lineage>
        <taxon>Archaea</taxon>
        <taxon>Methanobacteriati</taxon>
        <taxon>Methanobacteriota</taxon>
        <taxon>Stenosarchaea group</taxon>
        <taxon>Methanomicrobia</taxon>
        <taxon>Methanomicrobiales</taxon>
        <taxon>Methanomicrobiaceae</taxon>
        <taxon>Methanoculleus</taxon>
    </lineage>
</organism>
<accession>A0ABT8M855</accession>
<dbReference type="RefSeq" id="WP_301663206.1">
    <property type="nucleotide sequence ID" value="NZ_VCYH01000002.1"/>
</dbReference>
<dbReference type="EMBL" id="VCYH01000002">
    <property type="protein sequence ID" value="MDN7024120.1"/>
    <property type="molecule type" value="Genomic_DNA"/>
</dbReference>
<evidence type="ECO:0000313" key="1">
    <source>
        <dbReference type="EMBL" id="MDN7024120.1"/>
    </source>
</evidence>
<gene>
    <name evidence="1" type="ORF">FGU65_04310</name>
</gene>
<dbReference type="Proteomes" id="UP001168338">
    <property type="component" value="Unassembled WGS sequence"/>
</dbReference>
<reference evidence="1" key="1">
    <citation type="submission" date="2019-05" db="EMBL/GenBank/DDBJ databases">
        <title>Methanoculleus sp. FWC-SCC1, a methanogenic archaeon isolated from deep marine cold seep.</title>
        <authorList>
            <person name="Chen Y.-W."/>
            <person name="Chen S.-C."/>
            <person name="Teng N.-H."/>
            <person name="Lai M.-C."/>
        </authorList>
    </citation>
    <scope>NUCLEOTIDE SEQUENCE</scope>
    <source>
        <strain evidence="1">FWC-SCC1</strain>
    </source>
</reference>
<evidence type="ECO:0000313" key="2">
    <source>
        <dbReference type="Proteomes" id="UP001168338"/>
    </source>
</evidence>
<protein>
    <submittedName>
        <fullName evidence="1">Uncharacterized protein</fullName>
    </submittedName>
</protein>
<sequence length="189" mass="21609">MKTDDWKWKVGEAVSRIRTRYEFIGRKSGVPFLAIVYPIAAEKAVFREWHTQTNALRPDIDVRIVDLLTITQDVLTEFGVENIVEALNDPEWGQSAKEDLTRLWNSAIAEAVRTQMDLEGSGRPVLSLERLSALYPVSGPWDIMQSLWNDAQSALNCPVIVFIPGRLTGPRHYQFLEKVDEFMYRGDLL</sequence>
<keyword evidence="2" id="KW-1185">Reference proteome</keyword>
<proteinExistence type="predicted"/>
<comment type="caution">
    <text evidence="1">The sequence shown here is derived from an EMBL/GenBank/DDBJ whole genome shotgun (WGS) entry which is preliminary data.</text>
</comment>